<keyword evidence="2" id="KW-1185">Reference proteome</keyword>
<dbReference type="Proteomes" id="UP001221757">
    <property type="component" value="Unassembled WGS sequence"/>
</dbReference>
<accession>A0AAD7CPZ2</accession>
<evidence type="ECO:0000313" key="2">
    <source>
        <dbReference type="Proteomes" id="UP001221757"/>
    </source>
</evidence>
<evidence type="ECO:0000313" key="1">
    <source>
        <dbReference type="EMBL" id="KAJ7657471.1"/>
    </source>
</evidence>
<name>A0AAD7CPZ2_MYCRO</name>
<comment type="caution">
    <text evidence="1">The sequence shown here is derived from an EMBL/GenBank/DDBJ whole genome shotgun (WGS) entry which is preliminary data.</text>
</comment>
<proteinExistence type="predicted"/>
<dbReference type="AlphaFoldDB" id="A0AAD7CPZ2"/>
<protein>
    <submittedName>
        <fullName evidence="1">Uncharacterized protein</fullName>
    </submittedName>
</protein>
<gene>
    <name evidence="1" type="ORF">B0H17DRAFT_1145908</name>
</gene>
<reference evidence="1" key="1">
    <citation type="submission" date="2023-03" db="EMBL/GenBank/DDBJ databases">
        <title>Massive genome expansion in bonnet fungi (Mycena s.s.) driven by repeated elements and novel gene families across ecological guilds.</title>
        <authorList>
            <consortium name="Lawrence Berkeley National Laboratory"/>
            <person name="Harder C.B."/>
            <person name="Miyauchi S."/>
            <person name="Viragh M."/>
            <person name="Kuo A."/>
            <person name="Thoen E."/>
            <person name="Andreopoulos B."/>
            <person name="Lu D."/>
            <person name="Skrede I."/>
            <person name="Drula E."/>
            <person name="Henrissat B."/>
            <person name="Morin E."/>
            <person name="Kohler A."/>
            <person name="Barry K."/>
            <person name="LaButti K."/>
            <person name="Morin E."/>
            <person name="Salamov A."/>
            <person name="Lipzen A."/>
            <person name="Mereny Z."/>
            <person name="Hegedus B."/>
            <person name="Baldrian P."/>
            <person name="Stursova M."/>
            <person name="Weitz H."/>
            <person name="Taylor A."/>
            <person name="Grigoriev I.V."/>
            <person name="Nagy L.G."/>
            <person name="Martin F."/>
            <person name="Kauserud H."/>
        </authorList>
    </citation>
    <scope>NUCLEOTIDE SEQUENCE</scope>
    <source>
        <strain evidence="1">CBHHK067</strain>
    </source>
</reference>
<dbReference type="EMBL" id="JARKIE010000290">
    <property type="protein sequence ID" value="KAJ7657471.1"/>
    <property type="molecule type" value="Genomic_DNA"/>
</dbReference>
<organism evidence="1 2">
    <name type="scientific">Mycena rosella</name>
    <name type="common">Pink bonnet</name>
    <name type="synonym">Agaricus rosellus</name>
    <dbReference type="NCBI Taxonomy" id="1033263"/>
    <lineage>
        <taxon>Eukaryota</taxon>
        <taxon>Fungi</taxon>
        <taxon>Dikarya</taxon>
        <taxon>Basidiomycota</taxon>
        <taxon>Agaricomycotina</taxon>
        <taxon>Agaricomycetes</taxon>
        <taxon>Agaricomycetidae</taxon>
        <taxon>Agaricales</taxon>
        <taxon>Marasmiineae</taxon>
        <taxon>Mycenaceae</taxon>
        <taxon>Mycena</taxon>
    </lineage>
</organism>
<sequence>MSVAELQARANNLSADILRHKEVLRTLELSKVLLSASLTRPGARHAPMILATICNGWTDIALSTPSLWAAIDADKPISNLASLLDIWLRRAGNRVLSISLPTPLTSEIAAVVARHAHQLKVLQMYHHDDDGDTDFSTAVGPWPSSSLQNIQFQDLLQFLRRSSPPLQQIIVGDAAWLVDWTLEDLEECLSLLSTLTDFECLRPKAAVRVTVQRPLGSPQTTAGHARLGEDVTVQLRQLAADGMSIHVGPEDRNYI</sequence>